<gene>
    <name evidence="1" type="ORF">LFW2832_00834</name>
</gene>
<evidence type="ECO:0000313" key="1">
    <source>
        <dbReference type="EMBL" id="VVC04244.1"/>
    </source>
</evidence>
<protein>
    <submittedName>
        <fullName evidence="1">Uncharacterized protein</fullName>
    </submittedName>
</protein>
<sequence>MQKGRMRNACEVVVRTAKKPFAMLEIRGLLDRNRIEEALQVQAAAGLSNNTMIRQIDAAARRSHPNNIGATHPLFSVYFQTDQRVRLQGFKARLSEERCD</sequence>
<reference evidence="1 2" key="1">
    <citation type="submission" date="2019-08" db="EMBL/GenBank/DDBJ databases">
        <authorList>
            <person name="Vazquez-Campos X."/>
        </authorList>
    </citation>
    <scope>NUCLEOTIDE SEQUENCE [LARGE SCALE GENOMIC DNA]</scope>
    <source>
        <strain evidence="1">LFW-283_2</strain>
    </source>
</reference>
<evidence type="ECO:0000313" key="2">
    <source>
        <dbReference type="Proteomes" id="UP000789941"/>
    </source>
</evidence>
<accession>A0A5E4LQI7</accession>
<dbReference type="EMBL" id="CABMJJ010000009">
    <property type="protein sequence ID" value="VVC04244.1"/>
    <property type="molecule type" value="Genomic_DNA"/>
</dbReference>
<name>A0A5E4LQI7_9ARCH</name>
<organism evidence="1 2">
    <name type="scientific">Candidatus Bilamarchaeum dharawalense</name>
    <dbReference type="NCBI Taxonomy" id="2885759"/>
    <lineage>
        <taxon>Archaea</taxon>
        <taxon>Candidatus Micrarchaeota</taxon>
        <taxon>Candidatus Micrarchaeia</taxon>
        <taxon>Candidatus Anstonellales</taxon>
        <taxon>Candidatus Bilamarchaeaceae</taxon>
        <taxon>Candidatus Bilamarchaeum</taxon>
    </lineage>
</organism>
<proteinExistence type="predicted"/>
<comment type="caution">
    <text evidence="1">The sequence shown here is derived from an EMBL/GenBank/DDBJ whole genome shotgun (WGS) entry which is preliminary data.</text>
</comment>
<dbReference type="Proteomes" id="UP000789941">
    <property type="component" value="Unassembled WGS sequence"/>
</dbReference>
<dbReference type="AlphaFoldDB" id="A0A5E4LQI7"/>